<dbReference type="Pfam" id="PF00782">
    <property type="entry name" value="DSPc"/>
    <property type="match status" value="1"/>
</dbReference>
<evidence type="ECO:0000256" key="1">
    <source>
        <dbReference type="ARBA" id="ARBA00008601"/>
    </source>
</evidence>
<dbReference type="PROSITE" id="PS50054">
    <property type="entry name" value="TYR_PHOSPHATASE_DUAL"/>
    <property type="match status" value="1"/>
</dbReference>
<sequence length="294" mass="34690">MNDIRLINSLRFYNYLCNLRNDLLVLHLQTEENKEKIVRGSQNVNLKDFSEKDFYQKTVKAIKNLTLQSQFRKCTLKKIILICEQDLLSDNNSVVIKVYSQLVKLNFPYVAFLRTPIAAFFEEFPFLQNSNTISQVIPYWQYPSIIIKNFLFLGGYQAQKTNIIVHSFDIQYILSVCERDDPDNTDELKNNGVVIKKFPILDIASFDILNYFEEICSFITKAKEKKKRILVHCQAGLSRSPTCVIAWLMKTKHWKYKKARKFVKRKRNIQPNKGFVKALKKWEIIQKNHNFSKK</sequence>
<organism evidence="7 8">
    <name type="scientific">Anaeramoeba flamelloides</name>
    <dbReference type="NCBI Taxonomy" id="1746091"/>
    <lineage>
        <taxon>Eukaryota</taxon>
        <taxon>Metamonada</taxon>
        <taxon>Anaeramoebidae</taxon>
        <taxon>Anaeramoeba</taxon>
    </lineage>
</organism>
<accession>A0ABQ8X2X3</accession>
<dbReference type="InterPro" id="IPR020422">
    <property type="entry name" value="TYR_PHOSPHATASE_DUAL_dom"/>
</dbReference>
<keyword evidence="3" id="KW-0378">Hydrolase</keyword>
<dbReference type="PANTHER" id="PTHR10159">
    <property type="entry name" value="DUAL SPECIFICITY PROTEIN PHOSPHATASE"/>
    <property type="match status" value="1"/>
</dbReference>
<evidence type="ECO:0000256" key="4">
    <source>
        <dbReference type="ARBA" id="ARBA00022912"/>
    </source>
</evidence>
<evidence type="ECO:0000256" key="3">
    <source>
        <dbReference type="ARBA" id="ARBA00022801"/>
    </source>
</evidence>
<name>A0ABQ8X2X3_9EUKA</name>
<dbReference type="Proteomes" id="UP001150062">
    <property type="component" value="Unassembled WGS sequence"/>
</dbReference>
<keyword evidence="4" id="KW-0904">Protein phosphatase</keyword>
<reference evidence="7" key="1">
    <citation type="submission" date="2022-08" db="EMBL/GenBank/DDBJ databases">
        <title>Novel sulfate-reducing endosymbionts in the free-living metamonad Anaeramoeba.</title>
        <authorList>
            <person name="Jerlstrom-Hultqvist J."/>
            <person name="Cepicka I."/>
            <person name="Gallot-Lavallee L."/>
            <person name="Salas-Leiva D."/>
            <person name="Curtis B.A."/>
            <person name="Zahonova K."/>
            <person name="Pipaliya S."/>
            <person name="Dacks J."/>
            <person name="Roger A.J."/>
        </authorList>
    </citation>
    <scope>NUCLEOTIDE SEQUENCE</scope>
    <source>
        <strain evidence="7">Schooner1</strain>
    </source>
</reference>
<comment type="similarity">
    <text evidence="1">Belongs to the protein-tyrosine phosphatase family. Non-receptor class dual specificity subfamily.</text>
</comment>
<comment type="caution">
    <text evidence="7">The sequence shown here is derived from an EMBL/GenBank/DDBJ whole genome shotgun (WGS) entry which is preliminary data.</text>
</comment>
<dbReference type="PROSITE" id="PS00383">
    <property type="entry name" value="TYR_PHOSPHATASE_1"/>
    <property type="match status" value="1"/>
</dbReference>
<evidence type="ECO:0000259" key="5">
    <source>
        <dbReference type="PROSITE" id="PS50054"/>
    </source>
</evidence>
<dbReference type="InterPro" id="IPR016130">
    <property type="entry name" value="Tyr_Pase_AS"/>
</dbReference>
<dbReference type="PROSITE" id="PS50056">
    <property type="entry name" value="TYR_PHOSPHATASE_2"/>
    <property type="match status" value="1"/>
</dbReference>
<dbReference type="EC" id="3.1.3.48" evidence="2"/>
<evidence type="ECO:0000259" key="6">
    <source>
        <dbReference type="PROSITE" id="PS50056"/>
    </source>
</evidence>
<gene>
    <name evidence="7" type="ORF">M0813_10528</name>
</gene>
<evidence type="ECO:0000313" key="7">
    <source>
        <dbReference type="EMBL" id="KAJ6226990.1"/>
    </source>
</evidence>
<protein>
    <recommendedName>
        <fullName evidence="2">protein-tyrosine-phosphatase</fullName>
        <ecNumber evidence="2">3.1.3.48</ecNumber>
    </recommendedName>
</protein>
<dbReference type="InterPro" id="IPR000340">
    <property type="entry name" value="Dual-sp_phosphatase_cat-dom"/>
</dbReference>
<dbReference type="InterPro" id="IPR029021">
    <property type="entry name" value="Prot-tyrosine_phosphatase-like"/>
</dbReference>
<evidence type="ECO:0000313" key="8">
    <source>
        <dbReference type="Proteomes" id="UP001150062"/>
    </source>
</evidence>
<proteinExistence type="inferred from homology"/>
<feature type="domain" description="Tyrosine-protein phosphatase" evidence="5">
    <location>
        <begin position="142"/>
        <end position="288"/>
    </location>
</feature>
<dbReference type="PANTHER" id="PTHR10159:SF519">
    <property type="entry name" value="DUAL SPECIFICITY PROTEIN PHOSPHATASE MPK3"/>
    <property type="match status" value="1"/>
</dbReference>
<dbReference type="Gene3D" id="3.90.190.10">
    <property type="entry name" value="Protein tyrosine phosphatase superfamily"/>
    <property type="match status" value="1"/>
</dbReference>
<dbReference type="SUPFAM" id="SSF52799">
    <property type="entry name" value="(Phosphotyrosine protein) phosphatases II"/>
    <property type="match status" value="1"/>
</dbReference>
<dbReference type="EMBL" id="JAOAOG010000339">
    <property type="protein sequence ID" value="KAJ6226990.1"/>
    <property type="molecule type" value="Genomic_DNA"/>
</dbReference>
<evidence type="ECO:0000256" key="2">
    <source>
        <dbReference type="ARBA" id="ARBA00013064"/>
    </source>
</evidence>
<dbReference type="InterPro" id="IPR000387">
    <property type="entry name" value="Tyr_Pase_dom"/>
</dbReference>
<feature type="domain" description="Tyrosine specific protein phosphatases" evidence="6">
    <location>
        <begin position="209"/>
        <end position="267"/>
    </location>
</feature>
<dbReference type="SMART" id="SM00195">
    <property type="entry name" value="DSPc"/>
    <property type="match status" value="1"/>
</dbReference>
<keyword evidence="8" id="KW-1185">Reference proteome</keyword>
<dbReference type="CDD" id="cd14498">
    <property type="entry name" value="DSP"/>
    <property type="match status" value="1"/>
</dbReference>